<evidence type="ECO:0000313" key="2">
    <source>
        <dbReference type="EMBL" id="VAW01395.1"/>
    </source>
</evidence>
<gene>
    <name evidence="2" type="ORF">MNBD_ALPHA08-1548</name>
</gene>
<sequence length="232" mass="26512">MSRRSIEGNYAKLTGLHRALVTEIHDFIFRDFAEDYIAILKDLRKECDDEFSGFELPEHVWREHDDPAYQVNKPPLRSKIMQLISYLESVHAASNKIVEIGSVYNLIKDEELKSRCSDLLSATDHFDRVINQATQVLEERLRKKLPDLDSLHGAALVGKAMHKDPDQSRIRFSDSGNEQEGYTALFRGIVGAFRNTSHHKFMTNVTREQALQICAFIDNLLAALETAEILPK</sequence>
<feature type="domain" description="Conserved hypothetical protein CHP02391" evidence="1">
    <location>
        <begin position="109"/>
        <end position="222"/>
    </location>
</feature>
<protein>
    <recommendedName>
        <fullName evidence="1">Conserved hypothetical protein CHP02391 domain-containing protein</fullName>
    </recommendedName>
</protein>
<proteinExistence type="predicted"/>
<dbReference type="AlphaFoldDB" id="A0A3B0S4V6"/>
<reference evidence="2" key="1">
    <citation type="submission" date="2018-06" db="EMBL/GenBank/DDBJ databases">
        <authorList>
            <person name="Zhirakovskaya E."/>
        </authorList>
    </citation>
    <scope>NUCLEOTIDE SEQUENCE</scope>
</reference>
<organism evidence="2">
    <name type="scientific">hydrothermal vent metagenome</name>
    <dbReference type="NCBI Taxonomy" id="652676"/>
    <lineage>
        <taxon>unclassified sequences</taxon>
        <taxon>metagenomes</taxon>
        <taxon>ecological metagenomes</taxon>
    </lineage>
</organism>
<evidence type="ECO:0000259" key="1">
    <source>
        <dbReference type="Pfam" id="PF09509"/>
    </source>
</evidence>
<name>A0A3B0S4V6_9ZZZZ</name>
<accession>A0A3B0S4V6</accession>
<dbReference type="EMBL" id="UOEC01000185">
    <property type="protein sequence ID" value="VAW01395.1"/>
    <property type="molecule type" value="Genomic_DNA"/>
</dbReference>
<dbReference type="Pfam" id="PF09509">
    <property type="entry name" value="Hypoth_Ymh"/>
    <property type="match status" value="1"/>
</dbReference>
<dbReference type="InterPro" id="IPR012654">
    <property type="entry name" value="CHP02391"/>
</dbReference>